<feature type="transmembrane region" description="Helical" evidence="7">
    <location>
        <begin position="63"/>
        <end position="82"/>
    </location>
</feature>
<evidence type="ECO:0000256" key="5">
    <source>
        <dbReference type="ARBA" id="ARBA00022989"/>
    </source>
</evidence>
<gene>
    <name evidence="9" type="ORF">ABOZ73_05585</name>
</gene>
<dbReference type="InterPro" id="IPR005115">
    <property type="entry name" value="Gly_transporter"/>
</dbReference>
<organism evidence="9">
    <name type="scientific">Caulobacter sp. 73W</name>
    <dbReference type="NCBI Taxonomy" id="3161137"/>
    <lineage>
        <taxon>Bacteria</taxon>
        <taxon>Pseudomonadati</taxon>
        <taxon>Pseudomonadota</taxon>
        <taxon>Alphaproteobacteria</taxon>
        <taxon>Caulobacterales</taxon>
        <taxon>Caulobacteraceae</taxon>
        <taxon>Caulobacter</taxon>
    </lineage>
</organism>
<evidence type="ECO:0000256" key="3">
    <source>
        <dbReference type="ARBA" id="ARBA00022475"/>
    </source>
</evidence>
<dbReference type="GO" id="GO:0005886">
    <property type="term" value="C:plasma membrane"/>
    <property type="evidence" value="ECO:0007669"/>
    <property type="project" value="UniProtKB-SubCell"/>
</dbReference>
<proteinExistence type="inferred from homology"/>
<keyword evidence="3" id="KW-1003">Cell membrane</keyword>
<accession>A0AB39KW79</accession>
<evidence type="ECO:0000256" key="6">
    <source>
        <dbReference type="ARBA" id="ARBA00023136"/>
    </source>
</evidence>
<dbReference type="AlphaFoldDB" id="A0AB39KW79"/>
<sequence>MDALSTALFWLDFAAVAVFGATGALAAARRKHDIITFGFFAAITGVGGGTLRDLLIGAPVFWVGRPGYIIACLIAAAAIWIVGRKPWRFSALLWLDALGMAAYTVVGTAKALSFGAPPVSAVVMGVLTAAFGGIVRDVLANEPSILLRREIYITAALAGAAVFVVLIGLGAPYSWAGGAGFAVALGIRSGALLFGWTMPAFPGSPTED</sequence>
<dbReference type="RefSeq" id="WP_369061397.1">
    <property type="nucleotide sequence ID" value="NZ_CP158375.1"/>
</dbReference>
<dbReference type="PANTHER" id="PTHR30506">
    <property type="entry name" value="INNER MEMBRANE PROTEIN"/>
    <property type="match status" value="1"/>
</dbReference>
<evidence type="ECO:0000259" key="8">
    <source>
        <dbReference type="Pfam" id="PF03458"/>
    </source>
</evidence>
<comment type="subcellular location">
    <subcellularLocation>
        <location evidence="1">Cell membrane</location>
        <topology evidence="1">Multi-pass membrane protein</topology>
    </subcellularLocation>
</comment>
<name>A0AB39KW79_9CAUL</name>
<evidence type="ECO:0000256" key="4">
    <source>
        <dbReference type="ARBA" id="ARBA00022692"/>
    </source>
</evidence>
<evidence type="ECO:0000313" key="9">
    <source>
        <dbReference type="EMBL" id="XDO97890.1"/>
    </source>
</evidence>
<dbReference type="EMBL" id="CP158375">
    <property type="protein sequence ID" value="XDO97890.1"/>
    <property type="molecule type" value="Genomic_DNA"/>
</dbReference>
<protein>
    <submittedName>
        <fullName evidence="9">Trimeric intracellular cation channel family protein</fullName>
    </submittedName>
</protein>
<keyword evidence="6 7" id="KW-0472">Membrane</keyword>
<keyword evidence="4 7" id="KW-0812">Transmembrane</keyword>
<feature type="transmembrane region" description="Helical" evidence="7">
    <location>
        <begin position="6"/>
        <end position="27"/>
    </location>
</feature>
<feature type="transmembrane region" description="Helical" evidence="7">
    <location>
        <begin position="34"/>
        <end position="51"/>
    </location>
</feature>
<dbReference type="PANTHER" id="PTHR30506:SF3">
    <property type="entry name" value="UPF0126 INNER MEMBRANE PROTEIN YADS-RELATED"/>
    <property type="match status" value="1"/>
</dbReference>
<evidence type="ECO:0000256" key="2">
    <source>
        <dbReference type="ARBA" id="ARBA00008193"/>
    </source>
</evidence>
<evidence type="ECO:0000256" key="7">
    <source>
        <dbReference type="SAM" id="Phobius"/>
    </source>
</evidence>
<dbReference type="Pfam" id="PF03458">
    <property type="entry name" value="Gly_transporter"/>
    <property type="match status" value="2"/>
</dbReference>
<reference evidence="9" key="1">
    <citation type="submission" date="2024-06" db="EMBL/GenBank/DDBJ databases">
        <title>Caulobacter inopinatus, sp. nov.</title>
        <authorList>
            <person name="Donachie S.P."/>
        </authorList>
    </citation>
    <scope>NUCLEOTIDE SEQUENCE</scope>
    <source>
        <strain evidence="9">73W</strain>
    </source>
</reference>
<feature type="domain" description="Glycine transporter" evidence="8">
    <location>
        <begin position="10"/>
        <end position="82"/>
    </location>
</feature>
<evidence type="ECO:0000256" key="1">
    <source>
        <dbReference type="ARBA" id="ARBA00004651"/>
    </source>
</evidence>
<feature type="transmembrane region" description="Helical" evidence="7">
    <location>
        <begin position="89"/>
        <end position="106"/>
    </location>
</feature>
<feature type="domain" description="Glycine transporter" evidence="8">
    <location>
        <begin position="93"/>
        <end position="166"/>
    </location>
</feature>
<keyword evidence="5 7" id="KW-1133">Transmembrane helix</keyword>
<feature type="transmembrane region" description="Helical" evidence="7">
    <location>
        <begin position="151"/>
        <end position="169"/>
    </location>
</feature>
<feature type="transmembrane region" description="Helical" evidence="7">
    <location>
        <begin position="118"/>
        <end position="139"/>
    </location>
</feature>
<comment type="similarity">
    <text evidence="2">Belongs to the UPF0126 family.</text>
</comment>